<sequence length="85" mass="9443">MMSIDRPTPSLNILSFAVGSSVSGVNDADDIDSARESLIRGLCIFLSEDPDDLVQEYMEVTEAATLQCHRNNTCWNLHISRNSQQ</sequence>
<comment type="caution">
    <text evidence="1">The sequence shown here is derived from an EMBL/GenBank/DDBJ whole genome shotgun (WGS) entry which is preliminary data.</text>
</comment>
<name>A0ABV0Y6X3_9TELE</name>
<proteinExistence type="predicted"/>
<accession>A0ABV0Y6X3</accession>
<organism evidence="1 2">
    <name type="scientific">Ameca splendens</name>
    <dbReference type="NCBI Taxonomy" id="208324"/>
    <lineage>
        <taxon>Eukaryota</taxon>
        <taxon>Metazoa</taxon>
        <taxon>Chordata</taxon>
        <taxon>Craniata</taxon>
        <taxon>Vertebrata</taxon>
        <taxon>Euteleostomi</taxon>
        <taxon>Actinopterygii</taxon>
        <taxon>Neopterygii</taxon>
        <taxon>Teleostei</taxon>
        <taxon>Neoteleostei</taxon>
        <taxon>Acanthomorphata</taxon>
        <taxon>Ovalentaria</taxon>
        <taxon>Atherinomorphae</taxon>
        <taxon>Cyprinodontiformes</taxon>
        <taxon>Goodeidae</taxon>
        <taxon>Ameca</taxon>
    </lineage>
</organism>
<dbReference type="Proteomes" id="UP001469553">
    <property type="component" value="Unassembled WGS sequence"/>
</dbReference>
<protein>
    <submittedName>
        <fullName evidence="1">Uncharacterized protein</fullName>
    </submittedName>
</protein>
<evidence type="ECO:0000313" key="2">
    <source>
        <dbReference type="Proteomes" id="UP001469553"/>
    </source>
</evidence>
<dbReference type="EMBL" id="JAHRIP010023544">
    <property type="protein sequence ID" value="MEQ2289529.1"/>
    <property type="molecule type" value="Genomic_DNA"/>
</dbReference>
<gene>
    <name evidence="1" type="ORF">AMECASPLE_034026</name>
</gene>
<keyword evidence="2" id="KW-1185">Reference proteome</keyword>
<reference evidence="1 2" key="1">
    <citation type="submission" date="2021-06" db="EMBL/GenBank/DDBJ databases">
        <authorList>
            <person name="Palmer J.M."/>
        </authorList>
    </citation>
    <scope>NUCLEOTIDE SEQUENCE [LARGE SCALE GENOMIC DNA]</scope>
    <source>
        <strain evidence="1 2">AS_MEX2019</strain>
        <tissue evidence="1">Muscle</tissue>
    </source>
</reference>
<evidence type="ECO:0000313" key="1">
    <source>
        <dbReference type="EMBL" id="MEQ2289529.1"/>
    </source>
</evidence>